<evidence type="ECO:0000313" key="3">
    <source>
        <dbReference type="Proteomes" id="UP000799777"/>
    </source>
</evidence>
<dbReference type="AlphaFoldDB" id="A0A9P4GX29"/>
<dbReference type="Proteomes" id="UP000799777">
    <property type="component" value="Unassembled WGS sequence"/>
</dbReference>
<dbReference type="EMBL" id="ML978445">
    <property type="protein sequence ID" value="KAF2022776.1"/>
    <property type="molecule type" value="Genomic_DNA"/>
</dbReference>
<feature type="chain" id="PRO_5040466625" evidence="1">
    <location>
        <begin position="17"/>
        <end position="189"/>
    </location>
</feature>
<reference evidence="2" key="1">
    <citation type="journal article" date="2020" name="Stud. Mycol.">
        <title>101 Dothideomycetes genomes: a test case for predicting lifestyles and emergence of pathogens.</title>
        <authorList>
            <person name="Haridas S."/>
            <person name="Albert R."/>
            <person name="Binder M."/>
            <person name="Bloem J."/>
            <person name="Labutti K."/>
            <person name="Salamov A."/>
            <person name="Andreopoulos B."/>
            <person name="Baker S."/>
            <person name="Barry K."/>
            <person name="Bills G."/>
            <person name="Bluhm B."/>
            <person name="Cannon C."/>
            <person name="Castanera R."/>
            <person name="Culley D."/>
            <person name="Daum C."/>
            <person name="Ezra D."/>
            <person name="Gonzalez J."/>
            <person name="Henrissat B."/>
            <person name="Kuo A."/>
            <person name="Liang C."/>
            <person name="Lipzen A."/>
            <person name="Lutzoni F."/>
            <person name="Magnuson J."/>
            <person name="Mondo S."/>
            <person name="Nolan M."/>
            <person name="Ohm R."/>
            <person name="Pangilinan J."/>
            <person name="Park H.-J."/>
            <person name="Ramirez L."/>
            <person name="Alfaro M."/>
            <person name="Sun H."/>
            <person name="Tritt A."/>
            <person name="Yoshinaga Y."/>
            <person name="Zwiers L.-H."/>
            <person name="Turgeon B."/>
            <person name="Goodwin S."/>
            <person name="Spatafora J."/>
            <person name="Crous P."/>
            <person name="Grigoriev I."/>
        </authorList>
    </citation>
    <scope>NUCLEOTIDE SEQUENCE</scope>
    <source>
        <strain evidence="2">CBS 110217</strain>
    </source>
</reference>
<comment type="caution">
    <text evidence="2">The sequence shown here is derived from an EMBL/GenBank/DDBJ whole genome shotgun (WGS) entry which is preliminary data.</text>
</comment>
<name>A0A9P4GX29_9PLEO</name>
<gene>
    <name evidence="2" type="ORF">EK21DRAFT_119403</name>
</gene>
<sequence length="189" mass="20491">MYTALLLGAFFAASYAAPLSLNPATTINESNSWQPALGSKTTCNKESDKIIGFYIGPQSETVLNNACAAMMPTCAYPELHPDIMCIQTIDWPLNGTKKSVRSANVETRKRNKVSGWNVQFAVTPAPQPKESAGVFWTKQDCYGYFAHMLGTWEPEDCHTDKGFGIGNITVGGESSLKGTVFEVTIVPGN</sequence>
<accession>A0A9P4GX29</accession>
<proteinExistence type="predicted"/>
<protein>
    <submittedName>
        <fullName evidence="2">Uncharacterized protein</fullName>
    </submittedName>
</protein>
<dbReference type="OrthoDB" id="3753180at2759"/>
<feature type="signal peptide" evidence="1">
    <location>
        <begin position="1"/>
        <end position="16"/>
    </location>
</feature>
<organism evidence="2 3">
    <name type="scientific">Setomelanomma holmii</name>
    <dbReference type="NCBI Taxonomy" id="210430"/>
    <lineage>
        <taxon>Eukaryota</taxon>
        <taxon>Fungi</taxon>
        <taxon>Dikarya</taxon>
        <taxon>Ascomycota</taxon>
        <taxon>Pezizomycotina</taxon>
        <taxon>Dothideomycetes</taxon>
        <taxon>Pleosporomycetidae</taxon>
        <taxon>Pleosporales</taxon>
        <taxon>Pleosporineae</taxon>
        <taxon>Phaeosphaeriaceae</taxon>
        <taxon>Setomelanomma</taxon>
    </lineage>
</organism>
<keyword evidence="3" id="KW-1185">Reference proteome</keyword>
<keyword evidence="1" id="KW-0732">Signal</keyword>
<evidence type="ECO:0000313" key="2">
    <source>
        <dbReference type="EMBL" id="KAF2022776.1"/>
    </source>
</evidence>
<evidence type="ECO:0000256" key="1">
    <source>
        <dbReference type="SAM" id="SignalP"/>
    </source>
</evidence>